<evidence type="ECO:0000313" key="2">
    <source>
        <dbReference type="Proteomes" id="UP000199236"/>
    </source>
</evidence>
<reference evidence="1 2" key="1">
    <citation type="submission" date="2016-10" db="EMBL/GenBank/DDBJ databases">
        <authorList>
            <person name="de Groot N.N."/>
        </authorList>
    </citation>
    <scope>NUCLEOTIDE SEQUENCE [LARGE SCALE GENOMIC DNA]</scope>
    <source>
        <strain evidence="1 2">CGMCC 1.9157</strain>
    </source>
</reference>
<keyword evidence="2" id="KW-1185">Reference proteome</keyword>
<accession>A0A1I5AHY4</accession>
<protein>
    <submittedName>
        <fullName evidence="1">Uncharacterized protein</fullName>
    </submittedName>
</protein>
<organism evidence="1 2">
    <name type="scientific">Cohaesibacter marisflavi</name>
    <dbReference type="NCBI Taxonomy" id="655353"/>
    <lineage>
        <taxon>Bacteria</taxon>
        <taxon>Pseudomonadati</taxon>
        <taxon>Pseudomonadota</taxon>
        <taxon>Alphaproteobacteria</taxon>
        <taxon>Hyphomicrobiales</taxon>
        <taxon>Cohaesibacteraceae</taxon>
    </lineage>
</organism>
<dbReference type="AlphaFoldDB" id="A0A1I5AHY4"/>
<sequence length="113" mass="13319">MDSQGIVHRVGMQIEPAWQILDKGPTEVEIAGLYLFIDIVHLLENTLMLFAMVFKPSEACFFHELVFKGEMLLRMFQKLYEQGLEYGWVLRFTQPVYNQSKFLMDRVHFVNTN</sequence>
<dbReference type="EMBL" id="FOVR01000001">
    <property type="protein sequence ID" value="SFN62081.1"/>
    <property type="molecule type" value="Genomic_DNA"/>
</dbReference>
<dbReference type="STRING" id="655353.SAMN04488056_101499"/>
<evidence type="ECO:0000313" key="1">
    <source>
        <dbReference type="EMBL" id="SFN62081.1"/>
    </source>
</evidence>
<dbReference type="Proteomes" id="UP000199236">
    <property type="component" value="Unassembled WGS sequence"/>
</dbReference>
<gene>
    <name evidence="1" type="ORF">SAMN04488056_101499</name>
</gene>
<proteinExistence type="predicted"/>
<name>A0A1I5AHY4_9HYPH</name>